<protein>
    <recommendedName>
        <fullName evidence="7">CobW C-terminal domain-containing protein</fullName>
    </recommendedName>
</protein>
<dbReference type="InterPro" id="IPR027417">
    <property type="entry name" value="P-loop_NTPase"/>
</dbReference>
<evidence type="ECO:0000313" key="9">
    <source>
        <dbReference type="Proteomes" id="UP001465755"/>
    </source>
</evidence>
<dbReference type="GO" id="GO:0016787">
    <property type="term" value="F:hydrolase activity"/>
    <property type="evidence" value="ECO:0007669"/>
    <property type="project" value="UniProtKB-KW"/>
</dbReference>
<dbReference type="SUPFAM" id="SSF90002">
    <property type="entry name" value="Hypothetical protein YjiA, C-terminal domain"/>
    <property type="match status" value="1"/>
</dbReference>
<evidence type="ECO:0000256" key="4">
    <source>
        <dbReference type="ARBA" id="ARBA00034320"/>
    </source>
</evidence>
<dbReference type="GO" id="GO:0005737">
    <property type="term" value="C:cytoplasm"/>
    <property type="evidence" value="ECO:0007669"/>
    <property type="project" value="TreeGrafter"/>
</dbReference>
<feature type="compositionally biased region" description="Basic and acidic residues" evidence="6">
    <location>
        <begin position="260"/>
        <end position="273"/>
    </location>
</feature>
<dbReference type="SUPFAM" id="SSF52540">
    <property type="entry name" value="P-loop containing nucleoside triphosphate hydrolases"/>
    <property type="match status" value="1"/>
</dbReference>
<comment type="similarity">
    <text evidence="4">Belongs to the SIMIBI class G3E GTPase family. ZNG1 subfamily.</text>
</comment>
<dbReference type="Pfam" id="PF02492">
    <property type="entry name" value="cobW"/>
    <property type="match status" value="1"/>
</dbReference>
<accession>A0AAW1NRR3</accession>
<evidence type="ECO:0000259" key="7">
    <source>
        <dbReference type="SMART" id="SM00833"/>
    </source>
</evidence>
<feature type="compositionally biased region" description="Basic and acidic residues" evidence="6">
    <location>
        <begin position="280"/>
        <end position="291"/>
    </location>
</feature>
<feature type="domain" description="CobW C-terminal" evidence="7">
    <location>
        <begin position="289"/>
        <end position="380"/>
    </location>
</feature>
<keyword evidence="3" id="KW-0143">Chaperone</keyword>
<dbReference type="PANTHER" id="PTHR13748:SF62">
    <property type="entry name" value="COBW DOMAIN-CONTAINING PROTEIN"/>
    <property type="match status" value="1"/>
</dbReference>
<organism evidence="8 9">
    <name type="scientific">Symbiochloris irregularis</name>
    <dbReference type="NCBI Taxonomy" id="706552"/>
    <lineage>
        <taxon>Eukaryota</taxon>
        <taxon>Viridiplantae</taxon>
        <taxon>Chlorophyta</taxon>
        <taxon>core chlorophytes</taxon>
        <taxon>Trebouxiophyceae</taxon>
        <taxon>Trebouxiales</taxon>
        <taxon>Trebouxiaceae</taxon>
        <taxon>Symbiochloris</taxon>
    </lineage>
</organism>
<evidence type="ECO:0000256" key="3">
    <source>
        <dbReference type="ARBA" id="ARBA00023186"/>
    </source>
</evidence>
<name>A0AAW1NRR3_9CHLO</name>
<dbReference type="InterPro" id="IPR011629">
    <property type="entry name" value="CobW-like_C"/>
</dbReference>
<dbReference type="Gene3D" id="3.30.1220.10">
    <property type="entry name" value="CobW-like, C-terminal domain"/>
    <property type="match status" value="1"/>
</dbReference>
<dbReference type="Proteomes" id="UP001465755">
    <property type="component" value="Unassembled WGS sequence"/>
</dbReference>
<dbReference type="GO" id="GO:0000166">
    <property type="term" value="F:nucleotide binding"/>
    <property type="evidence" value="ECO:0007669"/>
    <property type="project" value="UniProtKB-KW"/>
</dbReference>
<dbReference type="EMBL" id="JALJOQ010000120">
    <property type="protein sequence ID" value="KAK9795957.1"/>
    <property type="molecule type" value="Genomic_DNA"/>
</dbReference>
<keyword evidence="9" id="KW-1185">Reference proteome</keyword>
<dbReference type="InterPro" id="IPR036627">
    <property type="entry name" value="CobW-likC_sf"/>
</dbReference>
<dbReference type="CDD" id="cd03112">
    <property type="entry name" value="CobW-like"/>
    <property type="match status" value="1"/>
</dbReference>
<evidence type="ECO:0000256" key="5">
    <source>
        <dbReference type="ARBA" id="ARBA00049117"/>
    </source>
</evidence>
<evidence type="ECO:0000256" key="1">
    <source>
        <dbReference type="ARBA" id="ARBA00022741"/>
    </source>
</evidence>
<evidence type="ECO:0000256" key="6">
    <source>
        <dbReference type="SAM" id="MobiDB-lite"/>
    </source>
</evidence>
<dbReference type="InterPro" id="IPR051316">
    <property type="entry name" value="Zinc-reg_GTPase_activator"/>
</dbReference>
<feature type="region of interest" description="Disordered" evidence="6">
    <location>
        <begin position="254"/>
        <end position="291"/>
    </location>
</feature>
<dbReference type="AlphaFoldDB" id="A0AAW1NRR3"/>
<gene>
    <name evidence="8" type="ORF">WJX73_005078</name>
</gene>
<proteinExistence type="inferred from homology"/>
<comment type="catalytic activity">
    <reaction evidence="5">
        <text>GTP + H2O = GDP + phosphate + H(+)</text>
        <dbReference type="Rhea" id="RHEA:19669"/>
        <dbReference type="ChEBI" id="CHEBI:15377"/>
        <dbReference type="ChEBI" id="CHEBI:15378"/>
        <dbReference type="ChEBI" id="CHEBI:37565"/>
        <dbReference type="ChEBI" id="CHEBI:43474"/>
        <dbReference type="ChEBI" id="CHEBI:58189"/>
    </reaction>
    <physiologicalReaction direction="left-to-right" evidence="5">
        <dbReference type="Rhea" id="RHEA:19670"/>
    </physiologicalReaction>
</comment>
<dbReference type="Gene3D" id="3.40.50.300">
    <property type="entry name" value="P-loop containing nucleotide triphosphate hydrolases"/>
    <property type="match status" value="1"/>
</dbReference>
<keyword evidence="2" id="KW-0378">Hydrolase</keyword>
<dbReference type="Pfam" id="PF07683">
    <property type="entry name" value="CobW_C"/>
    <property type="match status" value="1"/>
</dbReference>
<keyword evidence="1" id="KW-0547">Nucleotide-binding</keyword>
<dbReference type="SMART" id="SM00833">
    <property type="entry name" value="CobW_C"/>
    <property type="match status" value="1"/>
</dbReference>
<reference evidence="8 9" key="1">
    <citation type="journal article" date="2024" name="Nat. Commun.">
        <title>Phylogenomics reveals the evolutionary origins of lichenization in chlorophyte algae.</title>
        <authorList>
            <person name="Puginier C."/>
            <person name="Libourel C."/>
            <person name="Otte J."/>
            <person name="Skaloud P."/>
            <person name="Haon M."/>
            <person name="Grisel S."/>
            <person name="Petersen M."/>
            <person name="Berrin J.G."/>
            <person name="Delaux P.M."/>
            <person name="Dal Grande F."/>
            <person name="Keller J."/>
        </authorList>
    </citation>
    <scope>NUCLEOTIDE SEQUENCE [LARGE SCALE GENOMIC DNA]</scope>
    <source>
        <strain evidence="8 9">SAG 2036</strain>
    </source>
</reference>
<evidence type="ECO:0000313" key="8">
    <source>
        <dbReference type="EMBL" id="KAK9795957.1"/>
    </source>
</evidence>
<dbReference type="InterPro" id="IPR003495">
    <property type="entry name" value="CobW/HypB/UreG_nucleotide-bd"/>
</dbReference>
<comment type="caution">
    <text evidence="8">The sequence shown here is derived from an EMBL/GenBank/DDBJ whole genome shotgun (WGS) entry which is preliminary data.</text>
</comment>
<dbReference type="PANTHER" id="PTHR13748">
    <property type="entry name" value="COBW-RELATED"/>
    <property type="match status" value="1"/>
</dbReference>
<evidence type="ECO:0000256" key="2">
    <source>
        <dbReference type="ARBA" id="ARBA00022801"/>
    </source>
</evidence>
<sequence>MSLCTRSASRLVPLNASPAVVEAERADVQTVTKLPVTLLTGFLGSGKTTLLNNILRNKQGRRVAVIENEFGAIDIDTELVALREKGVSEENPEFMAVLDNGCACCTVNENFVEILFNLIDRRDEFDQVVIETTGLANPASIIKTFSLVEEVYQNMSLDAVVTLVDAKHIERQLAEERAEGADNEALQQIAYADRIVLNKTDLVSEQDVQRVERRIRDINSFAHQRRAQQANISLDFVLGLQAHTADRLEAAQLQEQPPARTHEHSHDHEHSDDPSTGTSVERDHSYDHSESHTRLLDPLKLDQWLQVLLSAQDAMYRYKGILAVKDEQKGDFLLILQGVHDVADVDERPLPPGHKAESRLVFIGKNLNEPAIRESFSHCLA</sequence>